<organism evidence="3">
    <name type="scientific">Candidatus Methanophaga sp. ANME-1 ERB7</name>
    <dbReference type="NCBI Taxonomy" id="2759913"/>
    <lineage>
        <taxon>Archaea</taxon>
        <taxon>Methanobacteriati</taxon>
        <taxon>Methanobacteriota</taxon>
        <taxon>Stenosarchaea group</taxon>
        <taxon>Methanomicrobia</taxon>
        <taxon>Candidatus Methanophagales</taxon>
        <taxon>Candidatus Methanophagaceae</taxon>
        <taxon>Candidatus Methanophaga</taxon>
    </lineage>
</organism>
<dbReference type="Pfam" id="PF01557">
    <property type="entry name" value="FAA_hydrolase"/>
    <property type="match status" value="1"/>
</dbReference>
<dbReference type="AlphaFoldDB" id="A0A7G9Z5X8"/>
<sequence>MGLSFLTHRPTKIVLVGLNYKDHAKELNMPLPPEPILFLKPVTALIGPEECIVYPSQATRVDYEAELAIVIKDACKDIEPEGVMEHIAGFTCLNDVTARDIQKRDVQWTRAKSFDSFCPVGPEIVKDVDPNNLTIRSFLNGELRQDSNTAEFIFTVETLLSFITQVMTLMPGDIIATGTPGGIGAMHRGDTIEVTIEGIGTLQNYVG</sequence>
<dbReference type="PANTHER" id="PTHR11820">
    <property type="entry name" value="ACYLPYRUVASE"/>
    <property type="match status" value="1"/>
</dbReference>
<protein>
    <recommendedName>
        <fullName evidence="2">Fumarylacetoacetase-like C-terminal domain-containing protein</fullName>
    </recommendedName>
</protein>
<dbReference type="EMBL" id="MT631624">
    <property type="protein sequence ID" value="QNO55662.1"/>
    <property type="molecule type" value="Genomic_DNA"/>
</dbReference>
<dbReference type="PANTHER" id="PTHR11820:SF7">
    <property type="entry name" value="ACYLPYRUVASE FAHD1, MITOCHONDRIAL"/>
    <property type="match status" value="1"/>
</dbReference>
<proteinExistence type="predicted"/>
<keyword evidence="1" id="KW-0479">Metal-binding</keyword>
<reference evidence="3" key="1">
    <citation type="submission" date="2020-06" db="EMBL/GenBank/DDBJ databases">
        <title>Unique genomic features of the anaerobic methanotrophic archaea.</title>
        <authorList>
            <person name="Chadwick G.L."/>
            <person name="Skennerton C.T."/>
            <person name="Laso-Perez R."/>
            <person name="Leu A.O."/>
            <person name="Speth D.R."/>
            <person name="Yu H."/>
            <person name="Morgan-Lang C."/>
            <person name="Hatzenpichler R."/>
            <person name="Goudeau D."/>
            <person name="Malmstrom R."/>
            <person name="Brazelton W.J."/>
            <person name="Woyke T."/>
            <person name="Hallam S.J."/>
            <person name="Tyson G.W."/>
            <person name="Wegener G."/>
            <person name="Boetius A."/>
            <person name="Orphan V."/>
        </authorList>
    </citation>
    <scope>NUCLEOTIDE SEQUENCE</scope>
</reference>
<gene>
    <name evidence="3" type="ORF">AMFAPHJD_00037</name>
</gene>
<dbReference type="SUPFAM" id="SSF56529">
    <property type="entry name" value="FAH"/>
    <property type="match status" value="1"/>
</dbReference>
<accession>A0A7G9Z5X8</accession>
<evidence type="ECO:0000313" key="3">
    <source>
        <dbReference type="EMBL" id="QNO55662.1"/>
    </source>
</evidence>
<dbReference type="FunFam" id="3.90.850.10:FF:000002">
    <property type="entry name" value="2-hydroxyhepta-2,4-diene-1,7-dioate isomerase"/>
    <property type="match status" value="1"/>
</dbReference>
<dbReference type="InterPro" id="IPR011234">
    <property type="entry name" value="Fumarylacetoacetase-like_C"/>
</dbReference>
<evidence type="ECO:0000256" key="1">
    <source>
        <dbReference type="ARBA" id="ARBA00022723"/>
    </source>
</evidence>
<dbReference type="Gene3D" id="3.90.850.10">
    <property type="entry name" value="Fumarylacetoacetase-like, C-terminal domain"/>
    <property type="match status" value="1"/>
</dbReference>
<feature type="domain" description="Fumarylacetoacetase-like C-terminal" evidence="2">
    <location>
        <begin position="12"/>
        <end position="206"/>
    </location>
</feature>
<dbReference type="GO" id="GO:0019752">
    <property type="term" value="P:carboxylic acid metabolic process"/>
    <property type="evidence" value="ECO:0007669"/>
    <property type="project" value="UniProtKB-ARBA"/>
</dbReference>
<dbReference type="GO" id="GO:0046872">
    <property type="term" value="F:metal ion binding"/>
    <property type="evidence" value="ECO:0007669"/>
    <property type="project" value="UniProtKB-KW"/>
</dbReference>
<name>A0A7G9Z5X8_9EURY</name>
<dbReference type="InterPro" id="IPR036663">
    <property type="entry name" value="Fumarylacetoacetase_C_sf"/>
</dbReference>
<dbReference type="GO" id="GO:0018773">
    <property type="term" value="F:acetylpyruvate hydrolase activity"/>
    <property type="evidence" value="ECO:0007669"/>
    <property type="project" value="TreeGrafter"/>
</dbReference>
<dbReference type="GO" id="GO:0016853">
    <property type="term" value="F:isomerase activity"/>
    <property type="evidence" value="ECO:0007669"/>
    <property type="project" value="UniProtKB-ARBA"/>
</dbReference>
<evidence type="ECO:0000259" key="2">
    <source>
        <dbReference type="Pfam" id="PF01557"/>
    </source>
</evidence>